<keyword evidence="5 12" id="KW-0812">Transmembrane</keyword>
<gene>
    <name evidence="13" type="ORF">HNY73_000812</name>
</gene>
<keyword evidence="8" id="KW-0406">Ion transport</keyword>
<name>A0A8T0G316_ARGBR</name>
<comment type="similarity">
    <text evidence="2 11">Belongs to the sodium:solute symporter (SSF) (TC 2.A.21) family.</text>
</comment>
<accession>A0A8T0G316</accession>
<dbReference type="InterPro" id="IPR038377">
    <property type="entry name" value="Na/Glc_symporter_sf"/>
</dbReference>
<dbReference type="GO" id="GO:0006814">
    <property type="term" value="P:sodium ion transport"/>
    <property type="evidence" value="ECO:0007669"/>
    <property type="project" value="UniProtKB-KW"/>
</dbReference>
<comment type="caution">
    <text evidence="13">The sequence shown here is derived from an EMBL/GenBank/DDBJ whole genome shotgun (WGS) entry which is preliminary data.</text>
</comment>
<evidence type="ECO:0000256" key="4">
    <source>
        <dbReference type="ARBA" id="ARBA00022475"/>
    </source>
</evidence>
<evidence type="ECO:0000256" key="5">
    <source>
        <dbReference type="ARBA" id="ARBA00022692"/>
    </source>
</evidence>
<keyword evidence="10" id="KW-0739">Sodium transport</keyword>
<dbReference type="EMBL" id="JABXBU010000001">
    <property type="protein sequence ID" value="KAF8796440.1"/>
    <property type="molecule type" value="Genomic_DNA"/>
</dbReference>
<keyword evidence="3" id="KW-0813">Transport</keyword>
<sequence length="534" mass="59162">MNFDQHLGITDSIIIIMSLLIPSAIGIFFRFSRGRQKTMDEYFFAGRSATKIPVIMSITATTVSSILILGTSAEAYKFGPFVGTIWVPWILGMITACYVFLPVYFQCKISSVYEYLEMRFGRLTRYAVSFMYSMQMGGLKAVLWTDVFQQILAFFCIFAVIFTGIHEIGLGEFYTRALAGGRLNFFSFSFDLTQRYTTWNVFLRGFSMALGFYGTGQVFIQRSVCMGEKKKAQSTLLWSMLPVGFCLFLGAWIGIVLYAVFYLCDPVLDPQIGLKKHDQLVPYFIITRFHSVPGLTGICIAGIFGGALSTISSAQNALAMITVLDFIQPLFSEKLTEKISLLIGKALAIVYGVIFISFSLSISKMDSMLAAGMLSNAIFEGPILAIFLIGVLTRKASDKVIVASIVIGSLITGWIGFNMLFSGYRSTPLPLEVSGCLHSNSSILMVGSLNSSCAEVENCLLENVEKPYESFIGTISTTCIALSLILITGWNKTVIPHDSKCLSPVTRFWMNKKECINKESEKDTINEAEDEDIL</sequence>
<keyword evidence="4" id="KW-1003">Cell membrane</keyword>
<feature type="transmembrane region" description="Helical" evidence="12">
    <location>
        <begin position="240"/>
        <end position="264"/>
    </location>
</feature>
<dbReference type="GO" id="GO:0015293">
    <property type="term" value="F:symporter activity"/>
    <property type="evidence" value="ECO:0007669"/>
    <property type="project" value="TreeGrafter"/>
</dbReference>
<organism evidence="13 14">
    <name type="scientific">Argiope bruennichi</name>
    <name type="common">Wasp spider</name>
    <name type="synonym">Aranea bruennichi</name>
    <dbReference type="NCBI Taxonomy" id="94029"/>
    <lineage>
        <taxon>Eukaryota</taxon>
        <taxon>Metazoa</taxon>
        <taxon>Ecdysozoa</taxon>
        <taxon>Arthropoda</taxon>
        <taxon>Chelicerata</taxon>
        <taxon>Arachnida</taxon>
        <taxon>Araneae</taxon>
        <taxon>Araneomorphae</taxon>
        <taxon>Entelegynae</taxon>
        <taxon>Araneoidea</taxon>
        <taxon>Araneidae</taxon>
        <taxon>Argiope</taxon>
    </lineage>
</organism>
<keyword evidence="6 12" id="KW-1133">Transmembrane helix</keyword>
<feature type="transmembrane region" description="Helical" evidence="12">
    <location>
        <begin position="151"/>
        <end position="175"/>
    </location>
</feature>
<keyword evidence="7" id="KW-0915">Sodium</keyword>
<dbReference type="PANTHER" id="PTHR42985:SF40">
    <property type="entry name" value="LD47995P-RELATED"/>
    <property type="match status" value="1"/>
</dbReference>
<dbReference type="Gene3D" id="1.20.1730.10">
    <property type="entry name" value="Sodium/glucose cotransporter"/>
    <property type="match status" value="2"/>
</dbReference>
<dbReference type="AlphaFoldDB" id="A0A8T0G316"/>
<feature type="transmembrane region" description="Helical" evidence="12">
    <location>
        <begin position="85"/>
        <end position="105"/>
    </location>
</feature>
<feature type="transmembrane region" description="Helical" evidence="12">
    <location>
        <begin position="470"/>
        <end position="490"/>
    </location>
</feature>
<dbReference type="InterPro" id="IPR051163">
    <property type="entry name" value="Sodium:Solute_Symporter_SSF"/>
</dbReference>
<evidence type="ECO:0000256" key="2">
    <source>
        <dbReference type="ARBA" id="ARBA00006434"/>
    </source>
</evidence>
<evidence type="ECO:0000256" key="10">
    <source>
        <dbReference type="ARBA" id="ARBA00023201"/>
    </source>
</evidence>
<evidence type="ECO:0000256" key="6">
    <source>
        <dbReference type="ARBA" id="ARBA00022989"/>
    </source>
</evidence>
<dbReference type="InterPro" id="IPR001734">
    <property type="entry name" value="Na/solute_symporter"/>
</dbReference>
<feature type="transmembrane region" description="Helical" evidence="12">
    <location>
        <begin position="52"/>
        <end position="73"/>
    </location>
</feature>
<evidence type="ECO:0000313" key="13">
    <source>
        <dbReference type="EMBL" id="KAF8796440.1"/>
    </source>
</evidence>
<dbReference type="Pfam" id="PF00474">
    <property type="entry name" value="SSF"/>
    <property type="match status" value="2"/>
</dbReference>
<feature type="transmembrane region" description="Helical" evidence="12">
    <location>
        <begin position="285"/>
        <end position="308"/>
    </location>
</feature>
<feature type="transmembrane region" description="Helical" evidence="12">
    <location>
        <begin position="196"/>
        <end position="220"/>
    </location>
</feature>
<dbReference type="Proteomes" id="UP000807504">
    <property type="component" value="Unassembled WGS sequence"/>
</dbReference>
<reference evidence="13" key="1">
    <citation type="journal article" date="2020" name="bioRxiv">
        <title>Chromosome-level reference genome of the European wasp spider Argiope bruennichi: a resource for studies on range expansion and evolutionary adaptation.</title>
        <authorList>
            <person name="Sheffer M.M."/>
            <person name="Hoppe A."/>
            <person name="Krehenwinkel H."/>
            <person name="Uhl G."/>
            <person name="Kuss A.W."/>
            <person name="Jensen L."/>
            <person name="Jensen C."/>
            <person name="Gillespie R.G."/>
            <person name="Hoff K.J."/>
            <person name="Prost S."/>
        </authorList>
    </citation>
    <scope>NUCLEOTIDE SEQUENCE</scope>
</reference>
<dbReference type="PROSITE" id="PS50283">
    <property type="entry name" value="NA_SOLUT_SYMP_3"/>
    <property type="match status" value="1"/>
</dbReference>
<evidence type="ECO:0000256" key="3">
    <source>
        <dbReference type="ARBA" id="ARBA00022448"/>
    </source>
</evidence>
<evidence type="ECO:0000256" key="9">
    <source>
        <dbReference type="ARBA" id="ARBA00023136"/>
    </source>
</evidence>
<keyword evidence="9 12" id="KW-0472">Membrane</keyword>
<evidence type="ECO:0000256" key="11">
    <source>
        <dbReference type="RuleBase" id="RU362091"/>
    </source>
</evidence>
<dbReference type="GO" id="GO:0005886">
    <property type="term" value="C:plasma membrane"/>
    <property type="evidence" value="ECO:0007669"/>
    <property type="project" value="UniProtKB-SubCell"/>
</dbReference>
<feature type="transmembrane region" description="Helical" evidence="12">
    <location>
        <begin position="368"/>
        <end position="393"/>
    </location>
</feature>
<dbReference type="PANTHER" id="PTHR42985">
    <property type="entry name" value="SODIUM-COUPLED MONOCARBOXYLATE TRANSPORTER"/>
    <property type="match status" value="1"/>
</dbReference>
<evidence type="ECO:0000256" key="7">
    <source>
        <dbReference type="ARBA" id="ARBA00023053"/>
    </source>
</evidence>
<evidence type="ECO:0000256" key="8">
    <source>
        <dbReference type="ARBA" id="ARBA00023065"/>
    </source>
</evidence>
<reference evidence="13" key="2">
    <citation type="submission" date="2020-06" db="EMBL/GenBank/DDBJ databases">
        <authorList>
            <person name="Sheffer M."/>
        </authorList>
    </citation>
    <scope>NUCLEOTIDE SEQUENCE</scope>
</reference>
<evidence type="ECO:0000256" key="1">
    <source>
        <dbReference type="ARBA" id="ARBA00004651"/>
    </source>
</evidence>
<evidence type="ECO:0000313" key="14">
    <source>
        <dbReference type="Proteomes" id="UP000807504"/>
    </source>
</evidence>
<evidence type="ECO:0000256" key="12">
    <source>
        <dbReference type="SAM" id="Phobius"/>
    </source>
</evidence>
<feature type="transmembrane region" description="Helical" evidence="12">
    <location>
        <begin position="400"/>
        <end position="421"/>
    </location>
</feature>
<proteinExistence type="inferred from homology"/>
<comment type="subcellular location">
    <subcellularLocation>
        <location evidence="1">Cell membrane</location>
        <topology evidence="1">Multi-pass membrane protein</topology>
    </subcellularLocation>
</comment>
<feature type="transmembrane region" description="Helical" evidence="12">
    <location>
        <begin position="343"/>
        <end position="362"/>
    </location>
</feature>
<protein>
    <submittedName>
        <fullName evidence="13">Sodium-coupled monocarboxylate transporter 1 like protein</fullName>
    </submittedName>
</protein>
<feature type="transmembrane region" description="Helical" evidence="12">
    <location>
        <begin position="12"/>
        <end position="31"/>
    </location>
</feature>
<keyword evidence="14" id="KW-1185">Reference proteome</keyword>